<evidence type="ECO:0008006" key="3">
    <source>
        <dbReference type="Google" id="ProtNLM"/>
    </source>
</evidence>
<dbReference type="Gene3D" id="3.60.10.10">
    <property type="entry name" value="Endonuclease/exonuclease/phosphatase"/>
    <property type="match status" value="1"/>
</dbReference>
<reference evidence="1 2" key="1">
    <citation type="submission" date="2020-02" db="EMBL/GenBank/DDBJ databases">
        <authorList>
            <person name="Ma Q."/>
            <person name="Huang Y."/>
            <person name="Song X."/>
            <person name="Pei D."/>
        </authorList>
    </citation>
    <scope>NUCLEOTIDE SEQUENCE [LARGE SCALE GENOMIC DNA]</scope>
    <source>
        <strain evidence="1">Sxm20200214</strain>
        <tissue evidence="1">Leaf</tissue>
    </source>
</reference>
<dbReference type="InterPro" id="IPR036691">
    <property type="entry name" value="Endo/exonu/phosph_ase_sf"/>
</dbReference>
<dbReference type="Proteomes" id="UP000886595">
    <property type="component" value="Unassembled WGS sequence"/>
</dbReference>
<protein>
    <recommendedName>
        <fullName evidence="3">Endonuclease/exonuclease/phosphatase domain-containing protein</fullName>
    </recommendedName>
</protein>
<keyword evidence="2" id="KW-1185">Reference proteome</keyword>
<evidence type="ECO:0000313" key="1">
    <source>
        <dbReference type="EMBL" id="KAG2270677.1"/>
    </source>
</evidence>
<comment type="caution">
    <text evidence="1">The sequence shown here is derived from an EMBL/GenBank/DDBJ whole genome shotgun (WGS) entry which is preliminary data.</text>
</comment>
<dbReference type="PANTHER" id="PTHR33710">
    <property type="entry name" value="BNAC02G09200D PROTEIN"/>
    <property type="match status" value="1"/>
</dbReference>
<proteinExistence type="predicted"/>
<sequence length="251" mass="28623">MLASFFYNFNHANDRKALWREMEAVAASAVGNVYPWIVQGDFNVILPSDEHSRGTHLGTCNSAMRDFQDAIRYCGLTDLAQVGSVFTWTNRQDDKLGRVMVNSQWLSAYSVSFTTFEAGGVSDHLRCWTQLKSAEPTNRKPFKFFTHVTNHPQFLEVVDHGCNSLPPLHHSRLALKIFHSKLKGLKSALRELNMTMSGDIPTRVKQALEELCLKQTVATEFPSLEAFEEVSAAWEHWHHISGIEEQFYFQK</sequence>
<evidence type="ECO:0000313" key="2">
    <source>
        <dbReference type="Proteomes" id="UP000886595"/>
    </source>
</evidence>
<accession>A0A8X7U9F6</accession>
<dbReference type="OrthoDB" id="1057270at2759"/>
<dbReference type="PANTHER" id="PTHR33710:SF79">
    <property type="entry name" value="OS06G0205337 PROTEIN"/>
    <property type="match status" value="1"/>
</dbReference>
<dbReference type="AlphaFoldDB" id="A0A8X7U9F6"/>
<dbReference type="SUPFAM" id="SSF56219">
    <property type="entry name" value="DNase I-like"/>
    <property type="match status" value="1"/>
</dbReference>
<dbReference type="EMBL" id="JAAMPC010000013">
    <property type="protein sequence ID" value="KAG2270677.1"/>
    <property type="molecule type" value="Genomic_DNA"/>
</dbReference>
<name>A0A8X7U9F6_BRACI</name>
<gene>
    <name evidence="1" type="ORF">Bca52824_065232</name>
</gene>
<organism evidence="1 2">
    <name type="scientific">Brassica carinata</name>
    <name type="common">Ethiopian mustard</name>
    <name type="synonym">Abyssinian cabbage</name>
    <dbReference type="NCBI Taxonomy" id="52824"/>
    <lineage>
        <taxon>Eukaryota</taxon>
        <taxon>Viridiplantae</taxon>
        <taxon>Streptophyta</taxon>
        <taxon>Embryophyta</taxon>
        <taxon>Tracheophyta</taxon>
        <taxon>Spermatophyta</taxon>
        <taxon>Magnoliopsida</taxon>
        <taxon>eudicotyledons</taxon>
        <taxon>Gunneridae</taxon>
        <taxon>Pentapetalae</taxon>
        <taxon>rosids</taxon>
        <taxon>malvids</taxon>
        <taxon>Brassicales</taxon>
        <taxon>Brassicaceae</taxon>
        <taxon>Brassiceae</taxon>
        <taxon>Brassica</taxon>
    </lineage>
</organism>